<gene>
    <name evidence="4" type="ORF">KSF_042070</name>
</gene>
<protein>
    <submittedName>
        <fullName evidence="4">Fis family transcriptional regulator</fullName>
    </submittedName>
</protein>
<organism evidence="4 5">
    <name type="scientific">Reticulibacter mediterranei</name>
    <dbReference type="NCBI Taxonomy" id="2778369"/>
    <lineage>
        <taxon>Bacteria</taxon>
        <taxon>Bacillati</taxon>
        <taxon>Chloroflexota</taxon>
        <taxon>Ktedonobacteria</taxon>
        <taxon>Ktedonobacterales</taxon>
        <taxon>Reticulibacteraceae</taxon>
        <taxon>Reticulibacter</taxon>
    </lineage>
</organism>
<comment type="caution">
    <text evidence="4">The sequence shown here is derived from an EMBL/GenBank/DDBJ whole genome shotgun (WGS) entry which is preliminary data.</text>
</comment>
<dbReference type="SUPFAM" id="SSF52172">
    <property type="entry name" value="CheY-like"/>
    <property type="match status" value="1"/>
</dbReference>
<evidence type="ECO:0000256" key="2">
    <source>
        <dbReference type="PROSITE-ProRule" id="PRU00169"/>
    </source>
</evidence>
<dbReference type="PANTHER" id="PTHR44591:SF3">
    <property type="entry name" value="RESPONSE REGULATORY DOMAIN-CONTAINING PROTEIN"/>
    <property type="match status" value="1"/>
</dbReference>
<feature type="domain" description="Response regulatory" evidence="3">
    <location>
        <begin position="17"/>
        <end position="130"/>
    </location>
</feature>
<dbReference type="GO" id="GO:0000160">
    <property type="term" value="P:phosphorelay signal transduction system"/>
    <property type="evidence" value="ECO:0007669"/>
    <property type="project" value="InterPro"/>
</dbReference>
<dbReference type="Proteomes" id="UP000597444">
    <property type="component" value="Unassembled WGS sequence"/>
</dbReference>
<dbReference type="InterPro" id="IPR001789">
    <property type="entry name" value="Sig_transdc_resp-reg_receiver"/>
</dbReference>
<keyword evidence="5" id="KW-1185">Reference proteome</keyword>
<dbReference type="Gene3D" id="3.40.50.2300">
    <property type="match status" value="1"/>
</dbReference>
<evidence type="ECO:0000313" key="5">
    <source>
        <dbReference type="Proteomes" id="UP000597444"/>
    </source>
</evidence>
<dbReference type="PROSITE" id="PS50110">
    <property type="entry name" value="RESPONSE_REGULATORY"/>
    <property type="match status" value="1"/>
</dbReference>
<evidence type="ECO:0000259" key="3">
    <source>
        <dbReference type="PROSITE" id="PS50110"/>
    </source>
</evidence>
<keyword evidence="1 2" id="KW-0597">Phosphoprotein</keyword>
<name>A0A8J3IM73_9CHLR</name>
<accession>A0A8J3IM73</accession>
<proteinExistence type="predicted"/>
<evidence type="ECO:0000313" key="4">
    <source>
        <dbReference type="EMBL" id="GHO94159.1"/>
    </source>
</evidence>
<dbReference type="InterPro" id="IPR011006">
    <property type="entry name" value="CheY-like_superfamily"/>
</dbReference>
<dbReference type="SMART" id="SM00448">
    <property type="entry name" value="REC"/>
    <property type="match status" value="1"/>
</dbReference>
<dbReference type="Pfam" id="PF00072">
    <property type="entry name" value="Response_reg"/>
    <property type="match status" value="1"/>
</dbReference>
<dbReference type="EMBL" id="BNJK01000001">
    <property type="protein sequence ID" value="GHO94159.1"/>
    <property type="molecule type" value="Genomic_DNA"/>
</dbReference>
<evidence type="ECO:0000256" key="1">
    <source>
        <dbReference type="ARBA" id="ARBA00022553"/>
    </source>
</evidence>
<feature type="modified residue" description="4-aspartylphosphate" evidence="2">
    <location>
        <position position="67"/>
    </location>
</feature>
<sequence length="135" mass="15507">MDSSQFSSFSLADDKKLILLVEDDEIHASMLFNVLKQETSYLVYHTSDGQEAWHFLQHVKPHLILLDYLLPRMDGLDLYDRIHENKDLQNLPVLMLSAALPRKEIQQRGIASIQKPFEIDDLLQTIDMLILGGTS</sequence>
<dbReference type="RefSeq" id="WP_220204917.1">
    <property type="nucleotide sequence ID" value="NZ_BNJK01000001.1"/>
</dbReference>
<reference evidence="4" key="1">
    <citation type="submission" date="2020-10" db="EMBL/GenBank/DDBJ databases">
        <title>Taxonomic study of unclassified bacteria belonging to the class Ktedonobacteria.</title>
        <authorList>
            <person name="Yabe S."/>
            <person name="Wang C.M."/>
            <person name="Zheng Y."/>
            <person name="Sakai Y."/>
            <person name="Cavaletti L."/>
            <person name="Monciardini P."/>
            <person name="Donadio S."/>
        </authorList>
    </citation>
    <scope>NUCLEOTIDE SEQUENCE</scope>
    <source>
        <strain evidence="4">ID150040</strain>
    </source>
</reference>
<dbReference type="PANTHER" id="PTHR44591">
    <property type="entry name" value="STRESS RESPONSE REGULATOR PROTEIN 1"/>
    <property type="match status" value="1"/>
</dbReference>
<dbReference type="AlphaFoldDB" id="A0A8J3IM73"/>
<dbReference type="InterPro" id="IPR050595">
    <property type="entry name" value="Bact_response_regulator"/>
</dbReference>